<dbReference type="Proteomes" id="UP000008141">
    <property type="component" value="Unassembled WGS sequence"/>
</dbReference>
<feature type="compositionally biased region" description="Basic residues" evidence="1">
    <location>
        <begin position="293"/>
        <end position="311"/>
    </location>
</feature>
<organism evidence="3">
    <name type="scientific">Chlorella variabilis</name>
    <name type="common">Green alga</name>
    <dbReference type="NCBI Taxonomy" id="554065"/>
    <lineage>
        <taxon>Eukaryota</taxon>
        <taxon>Viridiplantae</taxon>
        <taxon>Chlorophyta</taxon>
        <taxon>core chlorophytes</taxon>
        <taxon>Trebouxiophyceae</taxon>
        <taxon>Chlorellales</taxon>
        <taxon>Chlorellaceae</taxon>
        <taxon>Chlorella clade</taxon>
        <taxon>Chlorella</taxon>
    </lineage>
</organism>
<dbReference type="InParanoid" id="E1ZR31"/>
<feature type="compositionally biased region" description="Low complexity" evidence="1">
    <location>
        <begin position="192"/>
        <end position="212"/>
    </location>
</feature>
<feature type="region of interest" description="Disordered" evidence="1">
    <location>
        <begin position="131"/>
        <end position="311"/>
    </location>
</feature>
<feature type="compositionally biased region" description="Basic and acidic residues" evidence="1">
    <location>
        <begin position="138"/>
        <end position="147"/>
    </location>
</feature>
<evidence type="ECO:0000256" key="1">
    <source>
        <dbReference type="SAM" id="MobiDB-lite"/>
    </source>
</evidence>
<dbReference type="RefSeq" id="XP_005843761.1">
    <property type="nucleotide sequence ID" value="XM_005843699.1"/>
</dbReference>
<dbReference type="GeneID" id="17351161"/>
<accession>E1ZR31</accession>
<feature type="compositionally biased region" description="Low complexity" evidence="1">
    <location>
        <begin position="235"/>
        <end position="249"/>
    </location>
</feature>
<dbReference type="AlphaFoldDB" id="E1ZR31"/>
<sequence length="311" mass="32288">MHVRYEPDPVFKPVSSAQPKLDCSEVGLDGDQELWLLQLPLDFPAGASVSWTISEDPEDGVRGHCTIKGAEYVLVPEPEALSAALFATPASEHGSLVPVTRRMTVARVSAAPLVCFGQDGRELGKAGMAPQVAQLLSPDKKALEKKKAEQRRRGPAAVAPTIPKPRGGAAPAVPNKKGQATPGSEGPREAEAAAPGGAPAAAAEQQQQQQPGEKGKQKKDKSEKKKKKKREQEEGAAAAALEAAGGSEPSGKKQRKAAEQQAVAPVAAAPALAAAAATPSEAPAAPAAAGKPEKKKKEKKDKKDKKKKSST</sequence>
<dbReference type="KEGG" id="cvr:CHLNCDRAFT_139863"/>
<feature type="compositionally biased region" description="Basic residues" evidence="1">
    <location>
        <begin position="216"/>
        <end position="229"/>
    </location>
</feature>
<dbReference type="OMA" id="ASVSWTI"/>
<protein>
    <submittedName>
        <fullName evidence="2">Expressed protein</fullName>
    </submittedName>
</protein>
<evidence type="ECO:0000313" key="3">
    <source>
        <dbReference type="Proteomes" id="UP000008141"/>
    </source>
</evidence>
<gene>
    <name evidence="2" type="ORF">CHLNCDRAFT_139863</name>
</gene>
<dbReference type="OrthoDB" id="514100at2759"/>
<feature type="compositionally biased region" description="Low complexity" evidence="1">
    <location>
        <begin position="259"/>
        <end position="290"/>
    </location>
</feature>
<name>E1ZR31_CHLVA</name>
<evidence type="ECO:0000313" key="2">
    <source>
        <dbReference type="EMBL" id="EFN51659.1"/>
    </source>
</evidence>
<keyword evidence="3" id="KW-1185">Reference proteome</keyword>
<dbReference type="EMBL" id="GL433861">
    <property type="protein sequence ID" value="EFN51659.1"/>
    <property type="molecule type" value="Genomic_DNA"/>
</dbReference>
<reference evidence="2 3" key="1">
    <citation type="journal article" date="2010" name="Plant Cell">
        <title>The Chlorella variabilis NC64A genome reveals adaptation to photosymbiosis, coevolution with viruses, and cryptic sex.</title>
        <authorList>
            <person name="Blanc G."/>
            <person name="Duncan G."/>
            <person name="Agarkova I."/>
            <person name="Borodovsky M."/>
            <person name="Gurnon J."/>
            <person name="Kuo A."/>
            <person name="Lindquist E."/>
            <person name="Lucas S."/>
            <person name="Pangilinan J."/>
            <person name="Polle J."/>
            <person name="Salamov A."/>
            <person name="Terry A."/>
            <person name="Yamada T."/>
            <person name="Dunigan D.D."/>
            <person name="Grigoriev I.V."/>
            <person name="Claverie J.M."/>
            <person name="Van Etten J.L."/>
        </authorList>
    </citation>
    <scope>NUCLEOTIDE SEQUENCE [LARGE SCALE GENOMIC DNA]</scope>
    <source>
        <strain evidence="2 3">NC64A</strain>
    </source>
</reference>
<proteinExistence type="predicted"/>